<evidence type="ECO:0000313" key="5">
    <source>
        <dbReference type="Proteomes" id="UP001302676"/>
    </source>
</evidence>
<keyword evidence="5" id="KW-1185">Reference proteome</keyword>
<name>A0AAN6UWM6_9PEZI</name>
<dbReference type="GO" id="GO:0005634">
    <property type="term" value="C:nucleus"/>
    <property type="evidence" value="ECO:0007669"/>
    <property type="project" value="TreeGrafter"/>
</dbReference>
<dbReference type="EMBL" id="MU853639">
    <property type="protein sequence ID" value="KAK4140141.1"/>
    <property type="molecule type" value="Genomic_DNA"/>
</dbReference>
<keyword evidence="1" id="KW-0378">Hydrolase</keyword>
<feature type="region of interest" description="Disordered" evidence="2">
    <location>
        <begin position="1"/>
        <end position="46"/>
    </location>
</feature>
<evidence type="ECO:0000313" key="4">
    <source>
        <dbReference type="EMBL" id="KAK4140141.1"/>
    </source>
</evidence>
<gene>
    <name evidence="4" type="ORF">C8A04DRAFT_15205</name>
</gene>
<accession>A0AAN6UWM6</accession>
<dbReference type="GeneID" id="87815005"/>
<evidence type="ECO:0000256" key="2">
    <source>
        <dbReference type="SAM" id="MobiDB-lite"/>
    </source>
</evidence>
<dbReference type="PANTHER" id="PTHR48070">
    <property type="entry name" value="ESTERASE OVCA2"/>
    <property type="match status" value="1"/>
</dbReference>
<reference evidence="4" key="2">
    <citation type="submission" date="2023-05" db="EMBL/GenBank/DDBJ databases">
        <authorList>
            <consortium name="Lawrence Berkeley National Laboratory"/>
            <person name="Steindorff A."/>
            <person name="Hensen N."/>
            <person name="Bonometti L."/>
            <person name="Westerberg I."/>
            <person name="Brannstrom I.O."/>
            <person name="Guillou S."/>
            <person name="Cros-Aarteil S."/>
            <person name="Calhoun S."/>
            <person name="Haridas S."/>
            <person name="Kuo A."/>
            <person name="Mondo S."/>
            <person name="Pangilinan J."/>
            <person name="Riley R."/>
            <person name="Labutti K."/>
            <person name="Andreopoulos B."/>
            <person name="Lipzen A."/>
            <person name="Chen C."/>
            <person name="Yanf M."/>
            <person name="Daum C."/>
            <person name="Ng V."/>
            <person name="Clum A."/>
            <person name="Ohm R."/>
            <person name="Martin F."/>
            <person name="Silar P."/>
            <person name="Natvig D."/>
            <person name="Lalanne C."/>
            <person name="Gautier V."/>
            <person name="Ament-Velasquez S.L."/>
            <person name="Kruys A."/>
            <person name="Hutchinson M.I."/>
            <person name="Powell A.J."/>
            <person name="Barry K."/>
            <person name="Miller A.N."/>
            <person name="Grigoriev I.V."/>
            <person name="Debuchy R."/>
            <person name="Gladieux P."/>
            <person name="Thoren M.H."/>
            <person name="Johannesson H."/>
        </authorList>
    </citation>
    <scope>NUCLEOTIDE SEQUENCE</scope>
    <source>
        <strain evidence="4">CBS 141.50</strain>
    </source>
</reference>
<organism evidence="4 5">
    <name type="scientific">Dichotomopilus funicola</name>
    <dbReference type="NCBI Taxonomy" id="1934379"/>
    <lineage>
        <taxon>Eukaryota</taxon>
        <taxon>Fungi</taxon>
        <taxon>Dikarya</taxon>
        <taxon>Ascomycota</taxon>
        <taxon>Pezizomycotina</taxon>
        <taxon>Sordariomycetes</taxon>
        <taxon>Sordariomycetidae</taxon>
        <taxon>Sordariales</taxon>
        <taxon>Chaetomiaceae</taxon>
        <taxon>Dichotomopilus</taxon>
    </lineage>
</organism>
<dbReference type="InterPro" id="IPR029058">
    <property type="entry name" value="AB_hydrolase_fold"/>
</dbReference>
<dbReference type="InterPro" id="IPR005645">
    <property type="entry name" value="FSH-like_dom"/>
</dbReference>
<feature type="compositionally biased region" description="Low complexity" evidence="2">
    <location>
        <begin position="21"/>
        <end position="40"/>
    </location>
</feature>
<dbReference type="Pfam" id="PF03959">
    <property type="entry name" value="FSH1"/>
    <property type="match status" value="1"/>
</dbReference>
<evidence type="ECO:0000259" key="3">
    <source>
        <dbReference type="Pfam" id="PF03959"/>
    </source>
</evidence>
<dbReference type="RefSeq" id="XP_062633512.1">
    <property type="nucleotide sequence ID" value="XM_062778392.1"/>
</dbReference>
<proteinExistence type="predicted"/>
<dbReference type="AlphaFoldDB" id="A0AAN6UWM6"/>
<evidence type="ECO:0000256" key="1">
    <source>
        <dbReference type="ARBA" id="ARBA00022801"/>
    </source>
</evidence>
<dbReference type="PANTHER" id="PTHR48070:SF6">
    <property type="entry name" value="ESTERASE OVCA2"/>
    <property type="match status" value="1"/>
</dbReference>
<sequence length="293" mass="31118">MTPTGPVLKPAVDPEPPTTGSPTLAPSDTTSPTTSGTNTPAPKPPKRRVRILMLHGSYTQSGPNFAAKTGALRKKLAPLFAARNQEPIFIYPTAPLPVQAGETASIDAVDAWAWWRRNDATGEYDGIDKGMAVVAEVLERARLDAACEEGNDSGGIEGVIGFSQGGCMAALLAAALERPHNPFGGSKLPAHEGWVKAVQTAHGGGQDKPLKFAVVCGGFRAAPRDLQQLYAPKVKTPVMHCIGTVDTVVAEDRSMELVRQCEEEVVYLHPGAHFVPIDKAFTMALAGFIFKNL</sequence>
<dbReference type="GO" id="GO:0019748">
    <property type="term" value="P:secondary metabolic process"/>
    <property type="evidence" value="ECO:0007669"/>
    <property type="project" value="TreeGrafter"/>
</dbReference>
<dbReference type="GO" id="GO:0005737">
    <property type="term" value="C:cytoplasm"/>
    <property type="evidence" value="ECO:0007669"/>
    <property type="project" value="TreeGrafter"/>
</dbReference>
<protein>
    <submittedName>
        <fullName evidence="4">Dihydrofolate reductase</fullName>
    </submittedName>
</protein>
<dbReference type="GO" id="GO:0016787">
    <property type="term" value="F:hydrolase activity"/>
    <property type="evidence" value="ECO:0007669"/>
    <property type="project" value="UniProtKB-KW"/>
</dbReference>
<reference evidence="4" key="1">
    <citation type="journal article" date="2023" name="Mol. Phylogenet. Evol.">
        <title>Genome-scale phylogeny and comparative genomics of the fungal order Sordariales.</title>
        <authorList>
            <person name="Hensen N."/>
            <person name="Bonometti L."/>
            <person name="Westerberg I."/>
            <person name="Brannstrom I.O."/>
            <person name="Guillou S."/>
            <person name="Cros-Aarteil S."/>
            <person name="Calhoun S."/>
            <person name="Haridas S."/>
            <person name="Kuo A."/>
            <person name="Mondo S."/>
            <person name="Pangilinan J."/>
            <person name="Riley R."/>
            <person name="LaButti K."/>
            <person name="Andreopoulos B."/>
            <person name="Lipzen A."/>
            <person name="Chen C."/>
            <person name="Yan M."/>
            <person name="Daum C."/>
            <person name="Ng V."/>
            <person name="Clum A."/>
            <person name="Steindorff A."/>
            <person name="Ohm R.A."/>
            <person name="Martin F."/>
            <person name="Silar P."/>
            <person name="Natvig D.O."/>
            <person name="Lalanne C."/>
            <person name="Gautier V."/>
            <person name="Ament-Velasquez S.L."/>
            <person name="Kruys A."/>
            <person name="Hutchinson M.I."/>
            <person name="Powell A.J."/>
            <person name="Barry K."/>
            <person name="Miller A.N."/>
            <person name="Grigoriev I.V."/>
            <person name="Debuchy R."/>
            <person name="Gladieux P."/>
            <person name="Hiltunen Thoren M."/>
            <person name="Johannesson H."/>
        </authorList>
    </citation>
    <scope>NUCLEOTIDE SEQUENCE</scope>
    <source>
        <strain evidence="4">CBS 141.50</strain>
    </source>
</reference>
<dbReference type="Proteomes" id="UP001302676">
    <property type="component" value="Unassembled WGS sequence"/>
</dbReference>
<dbReference type="Gene3D" id="3.40.50.1820">
    <property type="entry name" value="alpha/beta hydrolase"/>
    <property type="match status" value="1"/>
</dbReference>
<feature type="domain" description="Serine hydrolase" evidence="3">
    <location>
        <begin position="48"/>
        <end position="283"/>
    </location>
</feature>
<dbReference type="SUPFAM" id="SSF53474">
    <property type="entry name" value="alpha/beta-Hydrolases"/>
    <property type="match status" value="1"/>
</dbReference>
<dbReference type="InterPro" id="IPR050593">
    <property type="entry name" value="LovG"/>
</dbReference>
<comment type="caution">
    <text evidence="4">The sequence shown here is derived from an EMBL/GenBank/DDBJ whole genome shotgun (WGS) entry which is preliminary data.</text>
</comment>